<feature type="domain" description="HTH myb-type" evidence="9">
    <location>
        <begin position="82"/>
        <end position="137"/>
    </location>
</feature>
<keyword evidence="5" id="KW-0804">Transcription</keyword>
<dbReference type="InterPro" id="IPR050560">
    <property type="entry name" value="MYB_TF"/>
</dbReference>
<feature type="domain" description="HTH myb-type" evidence="9">
    <location>
        <begin position="30"/>
        <end position="81"/>
    </location>
</feature>
<evidence type="ECO:0000256" key="4">
    <source>
        <dbReference type="ARBA" id="ARBA00023125"/>
    </source>
</evidence>
<evidence type="ECO:0000256" key="6">
    <source>
        <dbReference type="ARBA" id="ARBA00023242"/>
    </source>
</evidence>
<feature type="region of interest" description="Disordered" evidence="7">
    <location>
        <begin position="365"/>
        <end position="407"/>
    </location>
</feature>
<dbReference type="GO" id="GO:0000981">
    <property type="term" value="F:DNA-binding transcription factor activity, RNA polymerase II-specific"/>
    <property type="evidence" value="ECO:0007669"/>
    <property type="project" value="TreeGrafter"/>
</dbReference>
<dbReference type="EMBL" id="SMMG02000009">
    <property type="protein sequence ID" value="KAA3462205.1"/>
    <property type="molecule type" value="Genomic_DNA"/>
</dbReference>
<dbReference type="Pfam" id="PF13921">
    <property type="entry name" value="Myb_DNA-bind_6"/>
    <property type="match status" value="1"/>
</dbReference>
<evidence type="ECO:0000313" key="10">
    <source>
        <dbReference type="EMBL" id="KAA3462205.1"/>
    </source>
</evidence>
<dbReference type="SUPFAM" id="SSF46689">
    <property type="entry name" value="Homeodomain-like"/>
    <property type="match status" value="2"/>
</dbReference>
<feature type="domain" description="Myb-like" evidence="8">
    <location>
        <begin position="134"/>
        <end position="184"/>
    </location>
</feature>
<dbReference type="PROSITE" id="PS51294">
    <property type="entry name" value="HTH_MYB"/>
    <property type="match status" value="3"/>
</dbReference>
<evidence type="ECO:0000256" key="1">
    <source>
        <dbReference type="ARBA" id="ARBA00004123"/>
    </source>
</evidence>
<dbReference type="PROSITE" id="PS50090">
    <property type="entry name" value="MYB_LIKE"/>
    <property type="match status" value="3"/>
</dbReference>
<keyword evidence="2" id="KW-0677">Repeat</keyword>
<dbReference type="AlphaFoldDB" id="A0A5B6V002"/>
<proteinExistence type="predicted"/>
<dbReference type="GO" id="GO:0000978">
    <property type="term" value="F:RNA polymerase II cis-regulatory region sequence-specific DNA binding"/>
    <property type="evidence" value="ECO:0007669"/>
    <property type="project" value="TreeGrafter"/>
</dbReference>
<dbReference type="Pfam" id="PF00249">
    <property type="entry name" value="Myb_DNA-binding"/>
    <property type="match status" value="1"/>
</dbReference>
<dbReference type="OrthoDB" id="2143914at2759"/>
<dbReference type="PANTHER" id="PTHR45614">
    <property type="entry name" value="MYB PROTEIN-RELATED"/>
    <property type="match status" value="1"/>
</dbReference>
<keyword evidence="3" id="KW-0805">Transcription regulation</keyword>
<accession>A0A5B6V002</accession>
<feature type="compositionally biased region" description="Polar residues" evidence="7">
    <location>
        <begin position="366"/>
        <end position="386"/>
    </location>
</feature>
<keyword evidence="11" id="KW-1185">Reference proteome</keyword>
<organism evidence="10 11">
    <name type="scientific">Gossypium australe</name>
    <dbReference type="NCBI Taxonomy" id="47621"/>
    <lineage>
        <taxon>Eukaryota</taxon>
        <taxon>Viridiplantae</taxon>
        <taxon>Streptophyta</taxon>
        <taxon>Embryophyta</taxon>
        <taxon>Tracheophyta</taxon>
        <taxon>Spermatophyta</taxon>
        <taxon>Magnoliopsida</taxon>
        <taxon>eudicotyledons</taxon>
        <taxon>Gunneridae</taxon>
        <taxon>Pentapetalae</taxon>
        <taxon>rosids</taxon>
        <taxon>malvids</taxon>
        <taxon>Malvales</taxon>
        <taxon>Malvaceae</taxon>
        <taxon>Malvoideae</taxon>
        <taxon>Gossypium</taxon>
    </lineage>
</organism>
<evidence type="ECO:0000256" key="2">
    <source>
        <dbReference type="ARBA" id="ARBA00022737"/>
    </source>
</evidence>
<reference evidence="11" key="1">
    <citation type="journal article" date="2019" name="Plant Biotechnol. J.">
        <title>Genome sequencing of the Australian wild diploid species Gossypium australe highlights disease resistance and delayed gland morphogenesis.</title>
        <authorList>
            <person name="Cai Y."/>
            <person name="Cai X."/>
            <person name="Wang Q."/>
            <person name="Wang P."/>
            <person name="Zhang Y."/>
            <person name="Cai C."/>
            <person name="Xu Y."/>
            <person name="Wang K."/>
            <person name="Zhou Z."/>
            <person name="Wang C."/>
            <person name="Geng S."/>
            <person name="Li B."/>
            <person name="Dong Q."/>
            <person name="Hou Y."/>
            <person name="Wang H."/>
            <person name="Ai P."/>
            <person name="Liu Z."/>
            <person name="Yi F."/>
            <person name="Sun M."/>
            <person name="An G."/>
            <person name="Cheng J."/>
            <person name="Zhang Y."/>
            <person name="Shi Q."/>
            <person name="Xie Y."/>
            <person name="Shi X."/>
            <person name="Chang Y."/>
            <person name="Huang F."/>
            <person name="Chen Y."/>
            <person name="Hong S."/>
            <person name="Mi L."/>
            <person name="Sun Q."/>
            <person name="Zhang L."/>
            <person name="Zhou B."/>
            <person name="Peng R."/>
            <person name="Zhang X."/>
            <person name="Liu F."/>
        </authorList>
    </citation>
    <scope>NUCLEOTIDE SEQUENCE [LARGE SCALE GENOMIC DNA]</scope>
    <source>
        <strain evidence="11">cv. PA1801</strain>
    </source>
</reference>
<dbReference type="SMART" id="SM00717">
    <property type="entry name" value="SANT"/>
    <property type="match status" value="3"/>
</dbReference>
<dbReference type="FunFam" id="1.10.10.60:FF:000016">
    <property type="entry name" value="Transcriptional activator Myb isoform A"/>
    <property type="match status" value="1"/>
</dbReference>
<feature type="region of interest" description="Disordered" evidence="7">
    <location>
        <begin position="18"/>
        <end position="39"/>
    </location>
</feature>
<dbReference type="GO" id="GO:0005634">
    <property type="term" value="C:nucleus"/>
    <property type="evidence" value="ECO:0007669"/>
    <property type="project" value="UniProtKB-SubCell"/>
</dbReference>
<feature type="domain" description="HTH myb-type" evidence="9">
    <location>
        <begin position="138"/>
        <end position="188"/>
    </location>
</feature>
<comment type="caution">
    <text evidence="10">The sequence shown here is derived from an EMBL/GenBank/DDBJ whole genome shotgun (WGS) entry which is preliminary data.</text>
</comment>
<evidence type="ECO:0000259" key="8">
    <source>
        <dbReference type="PROSITE" id="PS50090"/>
    </source>
</evidence>
<feature type="domain" description="Myb-like" evidence="8">
    <location>
        <begin position="82"/>
        <end position="133"/>
    </location>
</feature>
<dbReference type="PANTHER" id="PTHR45614:SF232">
    <property type="entry name" value="TRANSCRIPTION FACTOR MYB3R-2"/>
    <property type="match status" value="1"/>
</dbReference>
<dbReference type="CDD" id="cd00167">
    <property type="entry name" value="SANT"/>
    <property type="match status" value="3"/>
</dbReference>
<sequence length="407" mass="45684">MEQTDTDNNTTTIDAVQSTVSVQGRISGPTRRSTKGGWTEEEDNMLTIAVQKFNGKNWKKIAESVPHRTDVQCLHRWQKVLNPDLVKGPWTKEEDDLIFELVEKQGKKKWSEIAKFLPGRIGKQCRERWCNHLNPDIKKTAWTEDEELILISAHGAYGNRWAEIAKLLPGRTENSIKNHWNSSVRKKVDAMAASRINAVDHSLKAECISLGISKPLEQNLDHGRSISFFSMCKDANGIMKPSSLNISIKRYEDLTIENCRVHSCDPLSRNCQMHSCDSQSYCNVTFRDHERITSQCFLARMHAGSSSQPLSDSLHAPVSASCFRCSSNGITGKFPDTNSYISLESILRSAAKSFKNTPSIIRKRTSQIGTQADNHNINQLPLSPTKSPKLEKQSTSKIITRSLAGDN</sequence>
<gene>
    <name evidence="10" type="primary">myb</name>
    <name evidence="10" type="ORF">EPI10_028714</name>
</gene>
<dbReference type="InterPro" id="IPR017930">
    <property type="entry name" value="Myb_dom"/>
</dbReference>
<name>A0A5B6V002_9ROSI</name>
<dbReference type="InterPro" id="IPR001005">
    <property type="entry name" value="SANT/Myb"/>
</dbReference>
<comment type="subcellular location">
    <subcellularLocation>
        <location evidence="1">Nucleus</location>
    </subcellularLocation>
</comment>
<evidence type="ECO:0000256" key="5">
    <source>
        <dbReference type="ARBA" id="ARBA00023163"/>
    </source>
</evidence>
<feature type="domain" description="Myb-like" evidence="8">
    <location>
        <begin position="30"/>
        <end position="81"/>
    </location>
</feature>
<keyword evidence="4" id="KW-0238">DNA-binding</keyword>
<dbReference type="FunFam" id="1.10.10.60:FF:000010">
    <property type="entry name" value="Transcriptional activator Myb isoform A"/>
    <property type="match status" value="1"/>
</dbReference>
<evidence type="ECO:0000259" key="9">
    <source>
        <dbReference type="PROSITE" id="PS51294"/>
    </source>
</evidence>
<evidence type="ECO:0000256" key="3">
    <source>
        <dbReference type="ARBA" id="ARBA00023015"/>
    </source>
</evidence>
<dbReference type="Gene3D" id="1.10.10.60">
    <property type="entry name" value="Homeodomain-like"/>
    <property type="match status" value="3"/>
</dbReference>
<evidence type="ECO:0000256" key="7">
    <source>
        <dbReference type="SAM" id="MobiDB-lite"/>
    </source>
</evidence>
<keyword evidence="6" id="KW-0539">Nucleus</keyword>
<dbReference type="InterPro" id="IPR009057">
    <property type="entry name" value="Homeodomain-like_sf"/>
</dbReference>
<evidence type="ECO:0000313" key="11">
    <source>
        <dbReference type="Proteomes" id="UP000325315"/>
    </source>
</evidence>
<protein>
    <submittedName>
        <fullName evidence="10">Myb-related protein B-like</fullName>
    </submittedName>
</protein>
<dbReference type="Proteomes" id="UP000325315">
    <property type="component" value="Unassembled WGS sequence"/>
</dbReference>